<dbReference type="PANTHER" id="PTHR14716:SF0">
    <property type="entry name" value="CILIA- AND FLAGELLA-ASSOCIATED PROTEIN 69"/>
    <property type="match status" value="1"/>
</dbReference>
<keyword evidence="3" id="KW-1185">Reference proteome</keyword>
<evidence type="ECO:0000313" key="3">
    <source>
        <dbReference type="Proteomes" id="UP001642483"/>
    </source>
</evidence>
<dbReference type="Proteomes" id="UP001642483">
    <property type="component" value="Unassembled WGS sequence"/>
</dbReference>
<proteinExistence type="predicted"/>
<dbReference type="PANTHER" id="PTHR14716">
    <property type="entry name" value="CILIA- AND FLAGELLA-ASSOCIATED PROTEIN 69"/>
    <property type="match status" value="1"/>
</dbReference>
<dbReference type="InterPro" id="IPR011989">
    <property type="entry name" value="ARM-like"/>
</dbReference>
<comment type="caution">
    <text evidence="2">The sequence shown here is derived from an EMBL/GenBank/DDBJ whole genome shotgun (WGS) entry which is preliminary data.</text>
</comment>
<evidence type="ECO:0000313" key="2">
    <source>
        <dbReference type="EMBL" id="CAK8685578.1"/>
    </source>
</evidence>
<accession>A0ABP0G3X5</accession>
<dbReference type="Gene3D" id="1.25.10.10">
    <property type="entry name" value="Leucine-rich Repeat Variant"/>
    <property type="match status" value="1"/>
</dbReference>
<dbReference type="SUPFAM" id="SSF48371">
    <property type="entry name" value="ARM repeat"/>
    <property type="match status" value="1"/>
</dbReference>
<protein>
    <recommendedName>
        <fullName evidence="1">Cilia- and flagella-associated protein 69 ARM repeats domain-containing protein</fullName>
    </recommendedName>
</protein>
<feature type="domain" description="Cilia- and flagella-associated protein 69 ARM repeats" evidence="1">
    <location>
        <begin position="45"/>
        <end position="759"/>
    </location>
</feature>
<dbReference type="EMBL" id="CAWYQH010000100">
    <property type="protein sequence ID" value="CAK8685578.1"/>
    <property type="molecule type" value="Genomic_DNA"/>
</dbReference>
<organism evidence="2 3">
    <name type="scientific">Clavelina lepadiformis</name>
    <name type="common">Light-bulb sea squirt</name>
    <name type="synonym">Ascidia lepadiformis</name>
    <dbReference type="NCBI Taxonomy" id="159417"/>
    <lineage>
        <taxon>Eukaryota</taxon>
        <taxon>Metazoa</taxon>
        <taxon>Chordata</taxon>
        <taxon>Tunicata</taxon>
        <taxon>Ascidiacea</taxon>
        <taxon>Aplousobranchia</taxon>
        <taxon>Clavelinidae</taxon>
        <taxon>Clavelina</taxon>
    </lineage>
</organism>
<dbReference type="InterPro" id="IPR016024">
    <property type="entry name" value="ARM-type_fold"/>
</dbReference>
<gene>
    <name evidence="2" type="ORF">CVLEPA_LOCUS16692</name>
</gene>
<sequence length="920" mass="103959">MSSQVATISQVPGTDKIFDRHIPVVSHVITDEDVDLAKGMKLKPIDLNRTVKLLTDPHSSQLFERHNHALRRIASRYCNGFLMKDLVHVFNILNVCADRVPEHSLYVEPMCMLLQICGMPYLKEKMSDETLYAQIAIESVSQLGYLIRVSNKHVQDALADALLSFYCHPPADLKHLKDLRPTSHKYNTTVVEKSSVSETLVRSLAVMQTDLQTKLKIMKVLQKLSSNSVTNCEQMLRSDAAYIICCGMNDQDPSGYLLFISVEILWNLLEHASSEAVQQLANLECVNALKLSFKELMVNGCSNYEQQLRNDLLVITTLVAQKPGAPIVETGFAKQLILFSTFTEVKSQNPLVKNLKLTQSHEDFELKKLLTNIMVLLSHDNAALQLLSRGKVLLSLFHYVRANEHKKIPQEWSPAQFEELQLHAMSALSRLSVLLVNDYMTCQGNTRLLLLLEWCVSQDNYAGQGNSFHGSGGRGNKVAQMRYCLRLIRSVVSSGHEAILQDMCDQGIITQLLSILEKSFTDCDDMLDVYCDVLYSLSTLCENDMHRKELFGIQGVNVIIRLMKANHNKVASGLGHHKLMLATVDATWCCAVGCFTTEDFLLEQEGVFLLIDLLQTCPHSMHNLILGCLLELCENPKTIPHIHTWRGENDVTAPHLFIHLWKEEEKRIGVLRSENGTIADVSAPIAGQMQRNHAVILQPYNAPSLSIVDVSENLRAKIYALFARLGFSDLPGLTTEDYITLAIIEKYLEFKLGEVWSEIAAELPNEGIRPTTPDQEALGTITRAAVERGKGVAMLQEELLEAELQQDVHDEKLFYNEVKENHKQQQRAVDRWNDYIKRTSNHEHLVSCKVSLDKSVETSRVKPRYRDKLKKVNKTLHDMMLKNLNTTTFQGRHLFVESTPAQLTERFVHKTISAKNDIVA</sequence>
<dbReference type="Pfam" id="PF21049">
    <property type="entry name" value="CFA69_ARM_rpt"/>
    <property type="match status" value="1"/>
</dbReference>
<dbReference type="InterPro" id="IPR048733">
    <property type="entry name" value="CFA69_ARM_dom"/>
</dbReference>
<name>A0ABP0G3X5_CLALP</name>
<dbReference type="InterPro" id="IPR048732">
    <property type="entry name" value="CFA69"/>
</dbReference>
<reference evidence="2 3" key="1">
    <citation type="submission" date="2024-02" db="EMBL/GenBank/DDBJ databases">
        <authorList>
            <person name="Daric V."/>
            <person name="Darras S."/>
        </authorList>
    </citation>
    <scope>NUCLEOTIDE SEQUENCE [LARGE SCALE GENOMIC DNA]</scope>
</reference>
<evidence type="ECO:0000259" key="1">
    <source>
        <dbReference type="Pfam" id="PF21049"/>
    </source>
</evidence>